<proteinExistence type="predicted"/>
<keyword evidence="3" id="KW-1185">Reference proteome</keyword>
<evidence type="ECO:0000313" key="2">
    <source>
        <dbReference type="EnsemblMetazoa" id="CJA07104.1"/>
    </source>
</evidence>
<keyword evidence="1" id="KW-0812">Transmembrane</keyword>
<keyword evidence="1" id="KW-0472">Membrane</keyword>
<feature type="transmembrane region" description="Helical" evidence="1">
    <location>
        <begin position="36"/>
        <end position="57"/>
    </location>
</feature>
<dbReference type="AlphaFoldDB" id="A0A8R1HUT2"/>
<dbReference type="EnsemblMetazoa" id="CJA07104.1">
    <property type="protein sequence ID" value="CJA07104.1"/>
    <property type="gene ID" value="WBGene00126308"/>
</dbReference>
<reference evidence="2" key="2">
    <citation type="submission" date="2022-06" db="UniProtKB">
        <authorList>
            <consortium name="EnsemblMetazoa"/>
        </authorList>
    </citation>
    <scope>IDENTIFICATION</scope>
    <source>
        <strain evidence="2">DF5081</strain>
    </source>
</reference>
<sequence length="106" mass="11822">MLISGALIRGFISALYLLILSTSTVLTYVFFSEPVLFAFVLTAVSLLVLSYPVLCLFKLTHLYDLEVVKCCQIEWIPVAIDLEAPKCCTADEKPSKLDLAFVHAYM</sequence>
<accession>A0A8R1HUT2</accession>
<protein>
    <submittedName>
        <fullName evidence="2">Uncharacterized protein</fullName>
    </submittedName>
</protein>
<evidence type="ECO:0000256" key="1">
    <source>
        <dbReference type="SAM" id="Phobius"/>
    </source>
</evidence>
<name>A0A8R1HUT2_CAEJA</name>
<feature type="transmembrane region" description="Helical" evidence="1">
    <location>
        <begin position="7"/>
        <end position="30"/>
    </location>
</feature>
<reference evidence="3" key="1">
    <citation type="submission" date="2010-08" db="EMBL/GenBank/DDBJ databases">
        <authorList>
            <consortium name="Caenorhabditis japonica Sequencing Consortium"/>
            <person name="Wilson R.K."/>
        </authorList>
    </citation>
    <scope>NUCLEOTIDE SEQUENCE [LARGE SCALE GENOMIC DNA]</scope>
    <source>
        <strain evidence="3">DF5081</strain>
    </source>
</reference>
<organism evidence="2 3">
    <name type="scientific">Caenorhabditis japonica</name>
    <dbReference type="NCBI Taxonomy" id="281687"/>
    <lineage>
        <taxon>Eukaryota</taxon>
        <taxon>Metazoa</taxon>
        <taxon>Ecdysozoa</taxon>
        <taxon>Nematoda</taxon>
        <taxon>Chromadorea</taxon>
        <taxon>Rhabditida</taxon>
        <taxon>Rhabditina</taxon>
        <taxon>Rhabditomorpha</taxon>
        <taxon>Rhabditoidea</taxon>
        <taxon>Rhabditidae</taxon>
        <taxon>Peloderinae</taxon>
        <taxon>Caenorhabditis</taxon>
    </lineage>
</organism>
<dbReference type="OMA" id="CCTADEK"/>
<evidence type="ECO:0000313" key="3">
    <source>
        <dbReference type="Proteomes" id="UP000005237"/>
    </source>
</evidence>
<keyword evidence="1" id="KW-1133">Transmembrane helix</keyword>
<dbReference type="Proteomes" id="UP000005237">
    <property type="component" value="Unassembled WGS sequence"/>
</dbReference>